<reference evidence="2" key="1">
    <citation type="submission" date="2022-05" db="EMBL/GenBank/DDBJ databases">
        <title>Novel bacterial taxa in a minimal lignocellulolytic consortium and its capacity to transform plastics disclosed by genome-resolved metagenomics.</title>
        <authorList>
            <person name="Rodriguez C.A.D."/>
            <person name="Diaz-Garcia L."/>
            <person name="Herrera K."/>
            <person name="Tarazona N.A."/>
            <person name="Sproer C."/>
            <person name="Overmann J."/>
            <person name="Jimenez D.J."/>
        </authorList>
    </citation>
    <scope>NUCLEOTIDE SEQUENCE</scope>
    <source>
        <strain evidence="2">MAG5</strain>
    </source>
</reference>
<evidence type="ECO:0000256" key="1">
    <source>
        <dbReference type="SAM" id="Phobius"/>
    </source>
</evidence>
<evidence type="ECO:0000313" key="3">
    <source>
        <dbReference type="Proteomes" id="UP001056756"/>
    </source>
</evidence>
<dbReference type="InterPro" id="IPR008993">
    <property type="entry name" value="TIMP-like_OB-fold"/>
</dbReference>
<dbReference type="SUPFAM" id="SSF50242">
    <property type="entry name" value="TIMP-like"/>
    <property type="match status" value="1"/>
</dbReference>
<sequence>MKRRQVVHLFIIVIILLSGLMVGEQKSAYACSCAMAPGSYEKELADSDYVFDGVVTNKKEKKSLLGTISSDDPVEWTFQVNGSWKGEVTEVATVYSALSSVSCGYEFKVGKRYAVFANGTNDLIKVSLCSKTMQIADNSDIFTELGLYKDENSVRPIDEVTDDKVNNPVSSIEDNSTKIKELSENRGTVIMVTDQYGSSSSKITIQEDSIEKVSPNGIVAVVIIFILLFLFSAMLIYKRRRKT</sequence>
<dbReference type="KEGG" id="plig:NAG76_17180"/>
<protein>
    <recommendedName>
        <fullName evidence="4">Tissue inhibitor of metalloproteinase</fullName>
    </recommendedName>
</protein>
<feature type="transmembrane region" description="Helical" evidence="1">
    <location>
        <begin position="217"/>
        <end position="237"/>
    </location>
</feature>
<gene>
    <name evidence="2" type="ORF">NAG76_17180</name>
</gene>
<keyword evidence="1" id="KW-0472">Membrane</keyword>
<name>A0A9J6ZBY1_9BACL</name>
<dbReference type="Proteomes" id="UP001056756">
    <property type="component" value="Chromosome"/>
</dbReference>
<dbReference type="EMBL" id="CP097899">
    <property type="protein sequence ID" value="URN93551.1"/>
    <property type="molecule type" value="Genomic_DNA"/>
</dbReference>
<accession>A0A9J6ZBY1</accession>
<dbReference type="AlphaFoldDB" id="A0A9J6ZBY1"/>
<keyword evidence="1" id="KW-1133">Transmembrane helix</keyword>
<organism evidence="2 3">
    <name type="scientific">Candidatus Pristimantibacillus lignocellulolyticus</name>
    <dbReference type="NCBI Taxonomy" id="2994561"/>
    <lineage>
        <taxon>Bacteria</taxon>
        <taxon>Bacillati</taxon>
        <taxon>Bacillota</taxon>
        <taxon>Bacilli</taxon>
        <taxon>Bacillales</taxon>
        <taxon>Paenibacillaceae</taxon>
        <taxon>Candidatus Pristimantibacillus</taxon>
    </lineage>
</organism>
<evidence type="ECO:0000313" key="2">
    <source>
        <dbReference type="EMBL" id="URN93551.1"/>
    </source>
</evidence>
<dbReference type="Gene3D" id="2.40.50.120">
    <property type="match status" value="1"/>
</dbReference>
<proteinExistence type="predicted"/>
<evidence type="ECO:0008006" key="4">
    <source>
        <dbReference type="Google" id="ProtNLM"/>
    </source>
</evidence>
<keyword evidence="1" id="KW-0812">Transmembrane</keyword>